<evidence type="ECO:0000256" key="3">
    <source>
        <dbReference type="ARBA" id="ARBA00022485"/>
    </source>
</evidence>
<protein>
    <recommendedName>
        <fullName evidence="11">Transcriptional regulator WhiB</fullName>
    </recommendedName>
</protein>
<evidence type="ECO:0000256" key="4">
    <source>
        <dbReference type="ARBA" id="ARBA00022723"/>
    </source>
</evidence>
<evidence type="ECO:0000256" key="7">
    <source>
        <dbReference type="ARBA" id="ARBA00023015"/>
    </source>
</evidence>
<feature type="binding site" evidence="11">
    <location>
        <position position="67"/>
    </location>
    <ligand>
        <name>[4Fe-4S] cluster</name>
        <dbReference type="ChEBI" id="CHEBI:49883"/>
    </ligand>
</feature>
<feature type="binding site" evidence="11">
    <location>
        <position position="28"/>
    </location>
    <ligand>
        <name>[4Fe-4S] cluster</name>
        <dbReference type="ChEBI" id="CHEBI:49883"/>
    </ligand>
</feature>
<evidence type="ECO:0000256" key="9">
    <source>
        <dbReference type="ARBA" id="ARBA00023157"/>
    </source>
</evidence>
<accession>A0A9X4LWP1</accession>
<keyword evidence="8 11" id="KW-0238">DNA-binding</keyword>
<dbReference type="GO" id="GO:0046872">
    <property type="term" value="F:metal ion binding"/>
    <property type="evidence" value="ECO:0007669"/>
    <property type="project" value="UniProtKB-KW"/>
</dbReference>
<keyword evidence="11" id="KW-0963">Cytoplasm</keyword>
<dbReference type="PANTHER" id="PTHR38839">
    <property type="entry name" value="TRANSCRIPTIONAL REGULATOR WHID-RELATED"/>
    <property type="match status" value="1"/>
</dbReference>
<keyword evidence="6 11" id="KW-0411">Iron-sulfur</keyword>
<dbReference type="GO" id="GO:0035731">
    <property type="term" value="F:dinitrosyl-iron complex binding"/>
    <property type="evidence" value="ECO:0007669"/>
    <property type="project" value="UniProtKB-UniRule"/>
</dbReference>
<keyword evidence="14" id="KW-1185">Reference proteome</keyword>
<evidence type="ECO:0000313" key="14">
    <source>
        <dbReference type="Proteomes" id="UP001152755"/>
    </source>
</evidence>
<dbReference type="AlphaFoldDB" id="A0A9X4LWP1"/>
<dbReference type="GO" id="GO:0051539">
    <property type="term" value="F:4 iron, 4 sulfur cluster binding"/>
    <property type="evidence" value="ECO:0007669"/>
    <property type="project" value="UniProtKB-UniRule"/>
</dbReference>
<proteinExistence type="inferred from homology"/>
<evidence type="ECO:0000256" key="2">
    <source>
        <dbReference type="ARBA" id="ARBA00006597"/>
    </source>
</evidence>
<sequence>MTSSDRGVLRQLLKPIDSRWEWQVRGRCRDANSAIFFSAARETRRTRHRREEQAKKVCDTCPVRAQCLNHALTVREPFGVWGGLTEGERRRIYFAASA</sequence>
<evidence type="ECO:0000256" key="10">
    <source>
        <dbReference type="ARBA" id="ARBA00023163"/>
    </source>
</evidence>
<feature type="binding site" evidence="11">
    <location>
        <position position="61"/>
    </location>
    <ligand>
        <name>[4Fe-4S] cluster</name>
        <dbReference type="ChEBI" id="CHEBI:49883"/>
    </ligand>
</feature>
<dbReference type="InterPro" id="IPR034768">
    <property type="entry name" value="4FE4S_WBL"/>
</dbReference>
<dbReference type="HAMAP" id="MF_01479">
    <property type="entry name" value="WhiB"/>
    <property type="match status" value="1"/>
</dbReference>
<keyword evidence="9 11" id="KW-1015">Disulfide bond</keyword>
<dbReference type="EMBL" id="JANRHA010000002">
    <property type="protein sequence ID" value="MDG3013783.1"/>
    <property type="molecule type" value="Genomic_DNA"/>
</dbReference>
<keyword evidence="5 11" id="KW-0408">Iron</keyword>
<gene>
    <name evidence="11" type="primary">whiB</name>
    <name evidence="13" type="ORF">NVS88_04335</name>
</gene>
<dbReference type="GO" id="GO:0045454">
    <property type="term" value="P:cell redox homeostasis"/>
    <property type="evidence" value="ECO:0007669"/>
    <property type="project" value="TreeGrafter"/>
</dbReference>
<comment type="function">
    <text evidence="11">Acts as a transcriptional regulator. Probably redox-responsive. The apo- but not holo-form probably binds DNA.</text>
</comment>
<comment type="subcellular location">
    <subcellularLocation>
        <location evidence="1 11">Cytoplasm</location>
    </subcellularLocation>
</comment>
<dbReference type="Pfam" id="PF02467">
    <property type="entry name" value="Whib"/>
    <property type="match status" value="1"/>
</dbReference>
<evidence type="ECO:0000256" key="6">
    <source>
        <dbReference type="ARBA" id="ARBA00023014"/>
    </source>
</evidence>
<dbReference type="PROSITE" id="PS51674">
    <property type="entry name" value="4FE4S_WBL"/>
    <property type="match status" value="1"/>
</dbReference>
<comment type="cofactor">
    <cofactor evidence="11">
        <name>[4Fe-4S] cluster</name>
        <dbReference type="ChEBI" id="CHEBI:49883"/>
    </cofactor>
    <text evidence="11">Binds 1 [4Fe-4S] cluster per subunit. Following nitrosylation of the [4Fe-4S] cluster binds 1 [4Fe-8(NO)] cluster per subunit.</text>
</comment>
<dbReference type="GO" id="GO:0003677">
    <property type="term" value="F:DNA binding"/>
    <property type="evidence" value="ECO:0007669"/>
    <property type="project" value="UniProtKB-UniRule"/>
</dbReference>
<feature type="binding site" evidence="11">
    <location>
        <position position="58"/>
    </location>
    <ligand>
        <name>[4Fe-4S] cluster</name>
        <dbReference type="ChEBI" id="CHEBI:49883"/>
    </ligand>
</feature>
<keyword evidence="3 11" id="KW-0004">4Fe-4S</keyword>
<comment type="similarity">
    <text evidence="2 11">Belongs to the WhiB family.</text>
</comment>
<dbReference type="GO" id="GO:0047134">
    <property type="term" value="F:protein-disulfide reductase [NAD(P)H] activity"/>
    <property type="evidence" value="ECO:0007669"/>
    <property type="project" value="TreeGrafter"/>
</dbReference>
<evidence type="ECO:0000313" key="13">
    <source>
        <dbReference type="EMBL" id="MDG3013783.1"/>
    </source>
</evidence>
<keyword evidence="10 11" id="KW-0804">Transcription</keyword>
<organism evidence="13 14">
    <name type="scientific">Speluncibacter jeojiensis</name>
    <dbReference type="NCBI Taxonomy" id="2710754"/>
    <lineage>
        <taxon>Bacteria</taxon>
        <taxon>Bacillati</taxon>
        <taxon>Actinomycetota</taxon>
        <taxon>Actinomycetes</taxon>
        <taxon>Mycobacteriales</taxon>
        <taxon>Speluncibacteraceae</taxon>
        <taxon>Speluncibacter</taxon>
    </lineage>
</organism>
<dbReference type="GO" id="GO:0045892">
    <property type="term" value="P:negative regulation of DNA-templated transcription"/>
    <property type="evidence" value="ECO:0007669"/>
    <property type="project" value="TreeGrafter"/>
</dbReference>
<comment type="PTM">
    <text evidence="11">The Fe-S cluster can be nitrosylated by nitric oxide (NO).</text>
</comment>
<dbReference type="RefSeq" id="WP_332519290.1">
    <property type="nucleotide sequence ID" value="NZ_JANRHA010000002.1"/>
</dbReference>
<evidence type="ECO:0000256" key="11">
    <source>
        <dbReference type="HAMAP-Rule" id="MF_01479"/>
    </source>
</evidence>
<keyword evidence="7 11" id="KW-0805">Transcription regulation</keyword>
<dbReference type="InterPro" id="IPR003482">
    <property type="entry name" value="Whib"/>
</dbReference>
<name>A0A9X4LWP1_9ACTN</name>
<evidence type="ECO:0000256" key="1">
    <source>
        <dbReference type="ARBA" id="ARBA00004496"/>
    </source>
</evidence>
<feature type="domain" description="4Fe-4S Wbl-type" evidence="12">
    <location>
        <begin position="27"/>
        <end position="91"/>
    </location>
</feature>
<dbReference type="GO" id="GO:0005737">
    <property type="term" value="C:cytoplasm"/>
    <property type="evidence" value="ECO:0007669"/>
    <property type="project" value="UniProtKB-SubCell"/>
</dbReference>
<keyword evidence="4 11" id="KW-0479">Metal-binding</keyword>
<evidence type="ECO:0000256" key="5">
    <source>
        <dbReference type="ARBA" id="ARBA00023004"/>
    </source>
</evidence>
<comment type="caution">
    <text evidence="13">The sequence shown here is derived from an EMBL/GenBank/DDBJ whole genome shotgun (WGS) entry which is preliminary data.</text>
</comment>
<dbReference type="Proteomes" id="UP001152755">
    <property type="component" value="Unassembled WGS sequence"/>
</dbReference>
<comment type="PTM">
    <text evidence="11">Upon Fe-S cluster removal intramolecular disulfide bonds are formed.</text>
</comment>
<reference evidence="13" key="1">
    <citation type="submission" date="2022-08" db="EMBL/GenBank/DDBJ databases">
        <title>Genome analysis of Corynebacteriales strain.</title>
        <authorList>
            <person name="Lee S.D."/>
        </authorList>
    </citation>
    <scope>NUCLEOTIDE SEQUENCE</scope>
    <source>
        <strain evidence="13">D3-21</strain>
    </source>
</reference>
<evidence type="ECO:0000259" key="12">
    <source>
        <dbReference type="PROSITE" id="PS51674"/>
    </source>
</evidence>
<evidence type="ECO:0000256" key="8">
    <source>
        <dbReference type="ARBA" id="ARBA00023125"/>
    </source>
</evidence>